<keyword evidence="5" id="KW-0067">ATP-binding</keyword>
<dbReference type="AlphaFoldDB" id="A0A844GTH2"/>
<dbReference type="PROSITE" id="PS50011">
    <property type="entry name" value="PROTEIN_KINASE_DOM"/>
    <property type="match status" value="1"/>
</dbReference>
<dbReference type="SUPFAM" id="SSF140869">
    <property type="entry name" value="GUN4-like"/>
    <property type="match status" value="1"/>
</dbReference>
<evidence type="ECO:0000256" key="5">
    <source>
        <dbReference type="ARBA" id="ARBA00022840"/>
    </source>
</evidence>
<comment type="caution">
    <text evidence="8">The sequence shown here is derived from an EMBL/GenBank/DDBJ whole genome shotgun (WGS) entry which is preliminary data.</text>
</comment>
<evidence type="ECO:0000313" key="8">
    <source>
        <dbReference type="EMBL" id="MTF37565.1"/>
    </source>
</evidence>
<evidence type="ECO:0000256" key="3">
    <source>
        <dbReference type="ARBA" id="ARBA00022741"/>
    </source>
</evidence>
<evidence type="ECO:0000256" key="6">
    <source>
        <dbReference type="SAM" id="MobiDB-lite"/>
    </source>
</evidence>
<dbReference type="InterPro" id="IPR008629">
    <property type="entry name" value="GUN4-like"/>
</dbReference>
<dbReference type="Proteomes" id="UP000437131">
    <property type="component" value="Unassembled WGS sequence"/>
</dbReference>
<feature type="region of interest" description="Disordered" evidence="6">
    <location>
        <begin position="328"/>
        <end position="348"/>
    </location>
</feature>
<dbReference type="Gene3D" id="1.10.510.10">
    <property type="entry name" value="Transferase(Phosphotransferase) domain 1"/>
    <property type="match status" value="1"/>
</dbReference>
<accession>A0A844GTH2</accession>
<dbReference type="CDD" id="cd16383">
    <property type="entry name" value="GUN4"/>
    <property type="match status" value="1"/>
</dbReference>
<dbReference type="Gene3D" id="1.25.40.620">
    <property type="match status" value="1"/>
</dbReference>
<keyword evidence="4 8" id="KW-0418">Kinase</keyword>
<keyword evidence="2" id="KW-0808">Transferase</keyword>
<name>A0A844GTH2_9CHRO</name>
<dbReference type="Pfam" id="PF05419">
    <property type="entry name" value="GUN4"/>
    <property type="match status" value="1"/>
</dbReference>
<keyword evidence="3" id="KW-0547">Nucleotide-binding</keyword>
<dbReference type="InterPro" id="IPR037215">
    <property type="entry name" value="GUN4-like_sf"/>
</dbReference>
<dbReference type="SUPFAM" id="SSF56112">
    <property type="entry name" value="Protein kinase-like (PK-like)"/>
    <property type="match status" value="1"/>
</dbReference>
<dbReference type="InterPro" id="IPR011009">
    <property type="entry name" value="Kinase-like_dom_sf"/>
</dbReference>
<dbReference type="RefSeq" id="WP_155082470.1">
    <property type="nucleotide sequence ID" value="NZ_WMIA01000001.1"/>
</dbReference>
<gene>
    <name evidence="8" type="ORF">GGC33_01265</name>
</gene>
<evidence type="ECO:0000256" key="4">
    <source>
        <dbReference type="ARBA" id="ARBA00022777"/>
    </source>
</evidence>
<dbReference type="InterPro" id="IPR000719">
    <property type="entry name" value="Prot_kinase_dom"/>
</dbReference>
<dbReference type="GO" id="GO:0005524">
    <property type="term" value="F:ATP binding"/>
    <property type="evidence" value="ECO:0007669"/>
    <property type="project" value="UniProtKB-KW"/>
</dbReference>
<feature type="domain" description="Protein kinase" evidence="7">
    <location>
        <begin position="15"/>
        <end position="270"/>
    </location>
</feature>
<dbReference type="SMART" id="SM00220">
    <property type="entry name" value="S_TKc"/>
    <property type="match status" value="1"/>
</dbReference>
<evidence type="ECO:0000259" key="7">
    <source>
        <dbReference type="PROSITE" id="PS50011"/>
    </source>
</evidence>
<dbReference type="Gene3D" id="1.10.10.1770">
    <property type="entry name" value="Gun4-like"/>
    <property type="match status" value="1"/>
</dbReference>
<proteinExistence type="predicted"/>
<dbReference type="EC" id="2.7.11.1" evidence="1"/>
<reference evidence="8 9" key="1">
    <citation type="submission" date="2019-11" db="EMBL/GenBank/DDBJ databases">
        <title>Isolation of a new High Light Tolerant Cyanobacteria.</title>
        <authorList>
            <person name="Dobson Z."/>
            <person name="Vaughn N."/>
            <person name="Vaughn M."/>
            <person name="Fromme P."/>
            <person name="Mazor Y."/>
        </authorList>
    </citation>
    <scope>NUCLEOTIDE SEQUENCE [LARGE SCALE GENOMIC DNA]</scope>
    <source>
        <strain evidence="8 9">0216</strain>
    </source>
</reference>
<dbReference type="EMBL" id="WMIA01000001">
    <property type="protein sequence ID" value="MTF37565.1"/>
    <property type="molecule type" value="Genomic_DNA"/>
</dbReference>
<dbReference type="PANTHER" id="PTHR43289:SF6">
    <property type="entry name" value="SERINE_THREONINE-PROTEIN KINASE NEKL-3"/>
    <property type="match status" value="1"/>
</dbReference>
<protein>
    <recommendedName>
        <fullName evidence="1">non-specific serine/threonine protein kinase</fullName>
        <ecNumber evidence="1">2.7.11.1</ecNumber>
    </recommendedName>
</protein>
<dbReference type="PANTHER" id="PTHR43289">
    <property type="entry name" value="MITOGEN-ACTIVATED PROTEIN KINASE KINASE KINASE 20-RELATED"/>
    <property type="match status" value="1"/>
</dbReference>
<sequence length="547" mass="62742">MSYWKAGKIIQKGRYVIEKVLGAGGAGITYKAKDVVNENIVAIKTLNANIQALPNFAKHQERFIQEAFRLAKCSHVHVIRVDDVCQEEDLWCMVMEYIDGGNLETLVKKQGGFSEFEAIRYIYQVGSALTYIHKQGILHRDVKPANIMRRIENNEAVLIDFGLARDFIEDKTQIHTNSRTEGFAPIEQYQRNARRGAYTDVYALSATLYYILTLQIPFPAQFRQQGINLIPPQTHNSKISDRTNLAILKGMELLPENRPESVAEWLNMLTEDVEIHLTNNTPTPNYPIIPTTPETSQPSKNNSANTHHPLPIIPIIPVPKKKKVRRIKARPHQTNQPPQEYTYDPLSPTRFENNPIIPVKSNYDNQESLIDTHLEEIVSQTEISSSETVIEPQKKPKMSAVGIDYHHLEELLRQKKWQEADLETQKLMLKAVNKEDFGWIDRHAMQDFPCEDLHSIDRLWTKYSQGKFGFSVQKRIYLSLGGKRSHDKKVWESMGDRVGWRNKGLWLFTEDLNYDLNAPQGHLPSLAMSGLLEGIYTLISRTMDCNL</sequence>
<organism evidence="8 9">
    <name type="scientific">Cyanobacterium aponinum 0216</name>
    <dbReference type="NCBI Taxonomy" id="2676140"/>
    <lineage>
        <taxon>Bacteria</taxon>
        <taxon>Bacillati</taxon>
        <taxon>Cyanobacteriota</taxon>
        <taxon>Cyanophyceae</taxon>
        <taxon>Oscillatoriophycideae</taxon>
        <taxon>Chroococcales</taxon>
        <taxon>Geminocystaceae</taxon>
        <taxon>Cyanobacterium</taxon>
    </lineage>
</organism>
<evidence type="ECO:0000313" key="9">
    <source>
        <dbReference type="Proteomes" id="UP000437131"/>
    </source>
</evidence>
<evidence type="ECO:0000256" key="1">
    <source>
        <dbReference type="ARBA" id="ARBA00012513"/>
    </source>
</evidence>
<evidence type="ECO:0000256" key="2">
    <source>
        <dbReference type="ARBA" id="ARBA00022679"/>
    </source>
</evidence>
<dbReference type="Pfam" id="PF00069">
    <property type="entry name" value="Pkinase"/>
    <property type="match status" value="1"/>
</dbReference>
<dbReference type="GO" id="GO:0004674">
    <property type="term" value="F:protein serine/threonine kinase activity"/>
    <property type="evidence" value="ECO:0007669"/>
    <property type="project" value="UniProtKB-EC"/>
</dbReference>
<dbReference type="CDD" id="cd14014">
    <property type="entry name" value="STKc_PknB_like"/>
    <property type="match status" value="1"/>
</dbReference>